<feature type="transmembrane region" description="Helical" evidence="2">
    <location>
        <begin position="6"/>
        <end position="27"/>
    </location>
</feature>
<dbReference type="RefSeq" id="WP_192770583.1">
    <property type="nucleotide sequence ID" value="NZ_JADBEB010000001.1"/>
</dbReference>
<evidence type="ECO:0000313" key="3">
    <source>
        <dbReference type="EMBL" id="MBE1491527.1"/>
    </source>
</evidence>
<sequence>MTVELWQVPVLVMAGIVILELAIGATARRWLNSVNRMRLRTALIIALAVLVIAGGVVTLGPDLADKLASVAALIVGALALWRPGYRKSSEEDVGPLSAEEGQSRSAGRREGPAA</sequence>
<dbReference type="EMBL" id="JADBEB010000001">
    <property type="protein sequence ID" value="MBE1491527.1"/>
    <property type="molecule type" value="Genomic_DNA"/>
</dbReference>
<dbReference type="Proteomes" id="UP000649753">
    <property type="component" value="Unassembled WGS sequence"/>
</dbReference>
<name>A0A927MBH9_9ACTN</name>
<feature type="region of interest" description="Disordered" evidence="1">
    <location>
        <begin position="86"/>
        <end position="114"/>
    </location>
</feature>
<accession>A0A927MBH9</accession>
<protein>
    <submittedName>
        <fullName evidence="3">Lysylphosphatidylglycerol synthetase-like protein (DUF2156 family)</fullName>
    </submittedName>
</protein>
<evidence type="ECO:0000256" key="2">
    <source>
        <dbReference type="SAM" id="Phobius"/>
    </source>
</evidence>
<keyword evidence="4" id="KW-1185">Reference proteome</keyword>
<keyword evidence="2" id="KW-0472">Membrane</keyword>
<organism evidence="3 4">
    <name type="scientific">Plantactinospora soyae</name>
    <dbReference type="NCBI Taxonomy" id="1544732"/>
    <lineage>
        <taxon>Bacteria</taxon>
        <taxon>Bacillati</taxon>
        <taxon>Actinomycetota</taxon>
        <taxon>Actinomycetes</taxon>
        <taxon>Micromonosporales</taxon>
        <taxon>Micromonosporaceae</taxon>
        <taxon>Plantactinospora</taxon>
    </lineage>
</organism>
<keyword evidence="2" id="KW-1133">Transmembrane helix</keyword>
<reference evidence="3" key="1">
    <citation type="submission" date="2020-10" db="EMBL/GenBank/DDBJ databases">
        <title>Sequencing the genomes of 1000 actinobacteria strains.</title>
        <authorList>
            <person name="Klenk H.-P."/>
        </authorList>
    </citation>
    <scope>NUCLEOTIDE SEQUENCE</scope>
    <source>
        <strain evidence="3">DSM 46832</strain>
    </source>
</reference>
<evidence type="ECO:0000313" key="4">
    <source>
        <dbReference type="Proteomes" id="UP000649753"/>
    </source>
</evidence>
<evidence type="ECO:0000256" key="1">
    <source>
        <dbReference type="SAM" id="MobiDB-lite"/>
    </source>
</evidence>
<proteinExistence type="predicted"/>
<feature type="transmembrane region" description="Helical" evidence="2">
    <location>
        <begin position="39"/>
        <end position="57"/>
    </location>
</feature>
<dbReference type="AlphaFoldDB" id="A0A927MBH9"/>
<comment type="caution">
    <text evidence="3">The sequence shown here is derived from an EMBL/GenBank/DDBJ whole genome shotgun (WGS) entry which is preliminary data.</text>
</comment>
<keyword evidence="2" id="KW-0812">Transmembrane</keyword>
<gene>
    <name evidence="3" type="ORF">H4W31_007165</name>
</gene>